<name>A0ABY2W2Z9_9GAMM</name>
<organism evidence="1 2">
    <name type="scientific">Pseudoalteromonas aurantia</name>
    <dbReference type="NCBI Taxonomy" id="43654"/>
    <lineage>
        <taxon>Bacteria</taxon>
        <taxon>Pseudomonadati</taxon>
        <taxon>Pseudomonadota</taxon>
        <taxon>Gammaproteobacteria</taxon>
        <taxon>Alteromonadales</taxon>
        <taxon>Pseudoalteromonadaceae</taxon>
        <taxon>Pseudoalteromonas</taxon>
    </lineage>
</organism>
<keyword evidence="2" id="KW-1185">Reference proteome</keyword>
<gene>
    <name evidence="1" type="ORF">CWC20_00820</name>
</gene>
<evidence type="ECO:0000313" key="1">
    <source>
        <dbReference type="EMBL" id="TMO78981.1"/>
    </source>
</evidence>
<accession>A0ABY2W2Z9</accession>
<dbReference type="Proteomes" id="UP000307164">
    <property type="component" value="Unassembled WGS sequence"/>
</dbReference>
<evidence type="ECO:0000313" key="2">
    <source>
        <dbReference type="Proteomes" id="UP000307164"/>
    </source>
</evidence>
<dbReference type="RefSeq" id="WP_138674477.1">
    <property type="nucleotide sequence ID" value="NZ_PNBW01000005.1"/>
</dbReference>
<comment type="caution">
    <text evidence="1">The sequence shown here is derived from an EMBL/GenBank/DDBJ whole genome shotgun (WGS) entry which is preliminary data.</text>
</comment>
<reference evidence="1 2" key="1">
    <citation type="submission" date="2018-01" db="EMBL/GenBank/DDBJ databases">
        <authorList>
            <person name="Paulsen S."/>
            <person name="Gram L.K."/>
        </authorList>
    </citation>
    <scope>NUCLEOTIDE SEQUENCE [LARGE SCALE GENOMIC DNA]</scope>
    <source>
        <strain evidence="1 2">S3895</strain>
    </source>
</reference>
<proteinExistence type="predicted"/>
<reference evidence="2" key="2">
    <citation type="submission" date="2019-06" db="EMBL/GenBank/DDBJ databases">
        <title>Co-occurence of chitin degradation, pigmentation and bioactivity in marine Pseudoalteromonas.</title>
        <authorList>
            <person name="Sonnenschein E.C."/>
            <person name="Bech P.K."/>
        </authorList>
    </citation>
    <scope>NUCLEOTIDE SEQUENCE [LARGE SCALE GENOMIC DNA]</scope>
    <source>
        <strain evidence="2">S3895</strain>
    </source>
</reference>
<protein>
    <recommendedName>
        <fullName evidence="3">DUF4230 domain-containing protein</fullName>
    </recommendedName>
</protein>
<dbReference type="EMBL" id="PNBW01000005">
    <property type="protein sequence ID" value="TMO78981.1"/>
    <property type="molecule type" value="Genomic_DNA"/>
</dbReference>
<evidence type="ECO:0008006" key="3">
    <source>
        <dbReference type="Google" id="ProtNLM"/>
    </source>
</evidence>
<sequence>MKIQIIIALFIAVLGGVIGAIAFPQQKEIIIPPAPTQFEMPEVTTDLKVISIDSKSFKQHIGKVEDDDYNVIFSYNFIYELGYKLSDHDWCHDLNQEQKTVTLNKPQLIFLNKQFNPELNYLGGLTKEPKLTNLLGPVPNNIAALETVRNKVQDLVHAELTQVGEDMQSNEELNKLGEKALKGLILDIANMSGSGITKILFKDGCS</sequence>